<evidence type="ECO:0000256" key="1">
    <source>
        <dbReference type="ARBA" id="ARBA00005952"/>
    </source>
</evidence>
<dbReference type="EMBL" id="AZHW01000398">
    <property type="protein sequence ID" value="ETW99842.1"/>
    <property type="molecule type" value="Genomic_DNA"/>
</dbReference>
<evidence type="ECO:0000256" key="2">
    <source>
        <dbReference type="ARBA" id="ARBA00022814"/>
    </source>
</evidence>
<dbReference type="GO" id="GO:0003723">
    <property type="term" value="F:RNA binding"/>
    <property type="evidence" value="ECO:0007669"/>
    <property type="project" value="UniProtKB-UniRule"/>
</dbReference>
<keyword evidence="9" id="KW-1185">Reference proteome</keyword>
<evidence type="ECO:0000259" key="7">
    <source>
        <dbReference type="Pfam" id="PF01029"/>
    </source>
</evidence>
<dbReference type="InterPro" id="IPR006027">
    <property type="entry name" value="NusB_RsmB_TIM44"/>
</dbReference>
<dbReference type="Gene3D" id="1.10.940.10">
    <property type="entry name" value="NusB-like"/>
    <property type="match status" value="1"/>
</dbReference>
<dbReference type="NCBIfam" id="TIGR01951">
    <property type="entry name" value="nusB"/>
    <property type="match status" value="1"/>
</dbReference>
<organism evidence="8 9">
    <name type="scientific">Entotheonella factor</name>
    <dbReference type="NCBI Taxonomy" id="1429438"/>
    <lineage>
        <taxon>Bacteria</taxon>
        <taxon>Pseudomonadati</taxon>
        <taxon>Nitrospinota/Tectimicrobiota group</taxon>
        <taxon>Candidatus Tectimicrobiota</taxon>
        <taxon>Candidatus Entotheonellia</taxon>
        <taxon>Candidatus Entotheonellales</taxon>
        <taxon>Candidatus Entotheonellaceae</taxon>
        <taxon>Candidatus Entotheonella</taxon>
    </lineage>
</organism>
<evidence type="ECO:0000256" key="5">
    <source>
        <dbReference type="ARBA" id="ARBA00023163"/>
    </source>
</evidence>
<protein>
    <recommendedName>
        <fullName evidence="6">Transcription antitermination protein NusB</fullName>
    </recommendedName>
    <alternativeName>
        <fullName evidence="6">Antitermination factor NusB</fullName>
    </alternativeName>
</protein>
<dbReference type="SUPFAM" id="SSF48013">
    <property type="entry name" value="NusB-like"/>
    <property type="match status" value="1"/>
</dbReference>
<reference evidence="8 9" key="1">
    <citation type="journal article" date="2014" name="Nature">
        <title>An environmental bacterial taxon with a large and distinct metabolic repertoire.</title>
        <authorList>
            <person name="Wilson M.C."/>
            <person name="Mori T."/>
            <person name="Ruckert C."/>
            <person name="Uria A.R."/>
            <person name="Helf M.J."/>
            <person name="Takada K."/>
            <person name="Gernert C."/>
            <person name="Steffens U.A."/>
            <person name="Heycke N."/>
            <person name="Schmitt S."/>
            <person name="Rinke C."/>
            <person name="Helfrich E.J."/>
            <person name="Brachmann A.O."/>
            <person name="Gurgui C."/>
            <person name="Wakimoto T."/>
            <person name="Kracht M."/>
            <person name="Crusemann M."/>
            <person name="Hentschel U."/>
            <person name="Abe I."/>
            <person name="Matsunaga S."/>
            <person name="Kalinowski J."/>
            <person name="Takeyama H."/>
            <person name="Piel J."/>
        </authorList>
    </citation>
    <scope>NUCLEOTIDE SEQUENCE [LARGE SCALE GENOMIC DNA]</scope>
    <source>
        <strain evidence="9">TSY1</strain>
    </source>
</reference>
<evidence type="ECO:0000313" key="8">
    <source>
        <dbReference type="EMBL" id="ETW99842.1"/>
    </source>
</evidence>
<comment type="function">
    <text evidence="6">Involved in transcription antitermination. Required for transcription of ribosomal RNA (rRNA) genes. Binds specifically to the boxA antiterminator sequence of the ribosomal RNA (rrn) operons.</text>
</comment>
<dbReference type="HAMAP" id="MF_00073">
    <property type="entry name" value="NusB"/>
    <property type="match status" value="1"/>
</dbReference>
<dbReference type="GO" id="GO:0005829">
    <property type="term" value="C:cytosol"/>
    <property type="evidence" value="ECO:0007669"/>
    <property type="project" value="TreeGrafter"/>
</dbReference>
<comment type="caution">
    <text evidence="8">The sequence shown here is derived from an EMBL/GenBank/DDBJ whole genome shotgun (WGS) entry which is preliminary data.</text>
</comment>
<dbReference type="GO" id="GO:0006353">
    <property type="term" value="P:DNA-templated transcription termination"/>
    <property type="evidence" value="ECO:0007669"/>
    <property type="project" value="UniProtKB-UniRule"/>
</dbReference>
<evidence type="ECO:0000313" key="9">
    <source>
        <dbReference type="Proteomes" id="UP000019141"/>
    </source>
</evidence>
<dbReference type="GO" id="GO:0031564">
    <property type="term" value="P:transcription antitermination"/>
    <property type="evidence" value="ECO:0007669"/>
    <property type="project" value="UniProtKB-KW"/>
</dbReference>
<evidence type="ECO:0000256" key="6">
    <source>
        <dbReference type="HAMAP-Rule" id="MF_00073"/>
    </source>
</evidence>
<dbReference type="InterPro" id="IPR035926">
    <property type="entry name" value="NusB-like_sf"/>
</dbReference>
<keyword evidence="4 6" id="KW-0805">Transcription regulation</keyword>
<dbReference type="AlphaFoldDB" id="W4LPH1"/>
<keyword evidence="2 6" id="KW-0889">Transcription antitermination</keyword>
<proteinExistence type="inferred from homology"/>
<dbReference type="CDD" id="cd00619">
    <property type="entry name" value="Terminator_NusB"/>
    <property type="match status" value="1"/>
</dbReference>
<dbReference type="PANTHER" id="PTHR11078:SF3">
    <property type="entry name" value="ANTITERMINATION NUSB DOMAIN-CONTAINING PROTEIN"/>
    <property type="match status" value="1"/>
</dbReference>
<evidence type="ECO:0000256" key="4">
    <source>
        <dbReference type="ARBA" id="ARBA00023015"/>
    </source>
</evidence>
<dbReference type="PANTHER" id="PTHR11078">
    <property type="entry name" value="N UTILIZATION SUBSTANCE PROTEIN B-RELATED"/>
    <property type="match status" value="1"/>
</dbReference>
<accession>W4LPH1</accession>
<sequence length="153" mass="17245">MGRRRRGRETALKLLYAADVTQEFIEDILRASWVEALAPDGVREFAAVLVLGVTRHRDEIDTMVQEWSMNWSLERIGIIERNILRFAIYELLFLPDIPPNVTINEAVEVAKRYGTNEAPAFINGILDRIKQEIDARGGDEPTALSGLSHSPSV</sequence>
<keyword evidence="3 6" id="KW-0694">RNA-binding</keyword>
<dbReference type="InterPro" id="IPR011605">
    <property type="entry name" value="NusB_fam"/>
</dbReference>
<evidence type="ECO:0000256" key="3">
    <source>
        <dbReference type="ARBA" id="ARBA00022884"/>
    </source>
</evidence>
<dbReference type="HOGENOM" id="CLU_087843_3_3_7"/>
<dbReference type="Pfam" id="PF01029">
    <property type="entry name" value="NusB"/>
    <property type="match status" value="1"/>
</dbReference>
<name>W4LPH1_ENTF1</name>
<comment type="similarity">
    <text evidence="1 6">Belongs to the NusB family.</text>
</comment>
<gene>
    <name evidence="6" type="primary">nusB</name>
    <name evidence="8" type="ORF">ETSY1_13530</name>
</gene>
<keyword evidence="5 6" id="KW-0804">Transcription</keyword>
<feature type="domain" description="NusB/RsmB/TIM44" evidence="7">
    <location>
        <begin position="7"/>
        <end position="130"/>
    </location>
</feature>
<dbReference type="Proteomes" id="UP000019141">
    <property type="component" value="Unassembled WGS sequence"/>
</dbReference>